<dbReference type="Pfam" id="PF12730">
    <property type="entry name" value="ABC2_membrane_4"/>
    <property type="match status" value="1"/>
</dbReference>
<keyword evidence="1" id="KW-1133">Transmembrane helix</keyword>
<keyword evidence="1" id="KW-0812">Transmembrane</keyword>
<feature type="transmembrane region" description="Helical" evidence="1">
    <location>
        <begin position="34"/>
        <end position="53"/>
    </location>
</feature>
<feature type="transmembrane region" description="Helical" evidence="1">
    <location>
        <begin position="130"/>
        <end position="153"/>
    </location>
</feature>
<feature type="transmembrane region" description="Helical" evidence="1">
    <location>
        <begin position="178"/>
        <end position="197"/>
    </location>
</feature>
<keyword evidence="3" id="KW-1185">Reference proteome</keyword>
<organism evidence="2 3">
    <name type="scientific">Actinorhabdospora filicis</name>
    <dbReference type="NCBI Taxonomy" id="1785913"/>
    <lineage>
        <taxon>Bacteria</taxon>
        <taxon>Bacillati</taxon>
        <taxon>Actinomycetota</taxon>
        <taxon>Actinomycetes</taxon>
        <taxon>Micromonosporales</taxon>
        <taxon>Micromonosporaceae</taxon>
        <taxon>Actinorhabdospora</taxon>
    </lineage>
</organism>
<dbReference type="EMBL" id="BSTX01000001">
    <property type="protein sequence ID" value="GLZ75782.1"/>
    <property type="molecule type" value="Genomic_DNA"/>
</dbReference>
<protein>
    <submittedName>
        <fullName evidence="2">ABC transporter permease</fullName>
    </submittedName>
</protein>
<gene>
    <name evidence="2" type="ORF">Afil01_05890</name>
</gene>
<proteinExistence type="predicted"/>
<dbReference type="PANTHER" id="PTHR37305">
    <property type="entry name" value="INTEGRAL MEMBRANE PROTEIN-RELATED"/>
    <property type="match status" value="1"/>
</dbReference>
<sequence>MSVAEASTWRPHRRFSTRFYRSELRLMSLRRRNIAGVAALAALPIVIAIVMFATKPGPGEGPPLFAGMLDNGLIAALAGLGIELALFLPIAVSVIAGDTIAGEANIGTLRYLLTTPVGRVRLLAVKFASLVTWIFAVVAIVGFTGGLTGVILFGTGDMATLSGTTIPFGEAFLRVLEAAVYMALCLVAVGAIGMFVSTLTEQPIGGAVAMMMFVIISQILGAITQLDWLHPYLISHYWTSYIDLLRDPAAWDQVGMGLLSALLWTALGLSAAWARLTTKDITS</sequence>
<dbReference type="Proteomes" id="UP001165079">
    <property type="component" value="Unassembled WGS sequence"/>
</dbReference>
<feature type="transmembrane region" description="Helical" evidence="1">
    <location>
        <begin position="254"/>
        <end position="274"/>
    </location>
</feature>
<feature type="transmembrane region" description="Helical" evidence="1">
    <location>
        <begin position="204"/>
        <end position="223"/>
    </location>
</feature>
<dbReference type="AlphaFoldDB" id="A0A9W6SH68"/>
<evidence type="ECO:0000313" key="2">
    <source>
        <dbReference type="EMBL" id="GLZ75782.1"/>
    </source>
</evidence>
<name>A0A9W6SH68_9ACTN</name>
<comment type="caution">
    <text evidence="2">The sequence shown here is derived from an EMBL/GenBank/DDBJ whole genome shotgun (WGS) entry which is preliminary data.</text>
</comment>
<feature type="transmembrane region" description="Helical" evidence="1">
    <location>
        <begin position="73"/>
        <end position="96"/>
    </location>
</feature>
<evidence type="ECO:0000313" key="3">
    <source>
        <dbReference type="Proteomes" id="UP001165079"/>
    </source>
</evidence>
<dbReference type="RefSeq" id="WP_285661007.1">
    <property type="nucleotide sequence ID" value="NZ_BSTX01000001.1"/>
</dbReference>
<dbReference type="PANTHER" id="PTHR37305:SF1">
    <property type="entry name" value="MEMBRANE PROTEIN"/>
    <property type="match status" value="1"/>
</dbReference>
<reference evidence="2" key="1">
    <citation type="submission" date="2023-03" db="EMBL/GenBank/DDBJ databases">
        <title>Actinorhabdospora filicis NBRC 111898.</title>
        <authorList>
            <person name="Ichikawa N."/>
            <person name="Sato H."/>
            <person name="Tonouchi N."/>
        </authorList>
    </citation>
    <scope>NUCLEOTIDE SEQUENCE</scope>
    <source>
        <strain evidence="2">NBRC 111898</strain>
    </source>
</reference>
<accession>A0A9W6SH68</accession>
<keyword evidence="1" id="KW-0472">Membrane</keyword>
<evidence type="ECO:0000256" key="1">
    <source>
        <dbReference type="SAM" id="Phobius"/>
    </source>
</evidence>